<gene>
    <name evidence="5" type="ORF">POM88_005466</name>
</gene>
<evidence type="ECO:0000256" key="1">
    <source>
        <dbReference type="ARBA" id="ARBA00005485"/>
    </source>
</evidence>
<dbReference type="EMBL" id="JAUIZM010000002">
    <property type="protein sequence ID" value="KAK1395603.1"/>
    <property type="molecule type" value="Genomic_DNA"/>
</dbReference>
<keyword evidence="2 3" id="KW-0175">Coiled coil</keyword>
<proteinExistence type="inferred from homology"/>
<feature type="compositionally biased region" description="Basic and acidic residues" evidence="4">
    <location>
        <begin position="667"/>
        <end position="698"/>
    </location>
</feature>
<organism evidence="5 6">
    <name type="scientific">Heracleum sosnowskyi</name>
    <dbReference type="NCBI Taxonomy" id="360622"/>
    <lineage>
        <taxon>Eukaryota</taxon>
        <taxon>Viridiplantae</taxon>
        <taxon>Streptophyta</taxon>
        <taxon>Embryophyta</taxon>
        <taxon>Tracheophyta</taxon>
        <taxon>Spermatophyta</taxon>
        <taxon>Magnoliopsida</taxon>
        <taxon>eudicotyledons</taxon>
        <taxon>Gunneridae</taxon>
        <taxon>Pentapetalae</taxon>
        <taxon>asterids</taxon>
        <taxon>campanulids</taxon>
        <taxon>Apiales</taxon>
        <taxon>Apiaceae</taxon>
        <taxon>Apioideae</taxon>
        <taxon>apioid superclade</taxon>
        <taxon>Tordylieae</taxon>
        <taxon>Tordyliinae</taxon>
        <taxon>Heracleum</taxon>
    </lineage>
</organism>
<keyword evidence="6" id="KW-1185">Reference proteome</keyword>
<dbReference type="GO" id="GO:0009904">
    <property type="term" value="P:chloroplast accumulation movement"/>
    <property type="evidence" value="ECO:0007669"/>
    <property type="project" value="TreeGrafter"/>
</dbReference>
<feature type="region of interest" description="Disordered" evidence="4">
    <location>
        <begin position="75"/>
        <end position="171"/>
    </location>
</feature>
<feature type="compositionally biased region" description="Polar residues" evidence="4">
    <location>
        <begin position="28"/>
        <end position="61"/>
    </location>
</feature>
<dbReference type="InterPro" id="IPR008545">
    <property type="entry name" value="Web"/>
</dbReference>
<dbReference type="PANTHER" id="PTHR32054:SF31">
    <property type="entry name" value="PROTEIN WEAK CHLOROPLAST MOVEMENT UNDER BLUE LIGHT 1"/>
    <property type="match status" value="1"/>
</dbReference>
<feature type="region of interest" description="Disordered" evidence="4">
    <location>
        <begin position="1"/>
        <end position="63"/>
    </location>
</feature>
<dbReference type="Pfam" id="PF05701">
    <property type="entry name" value="WEMBL"/>
    <property type="match status" value="2"/>
</dbReference>
<feature type="coiled-coil region" evidence="3">
    <location>
        <begin position="341"/>
        <end position="455"/>
    </location>
</feature>
<name>A0AAD8J210_9APIA</name>
<evidence type="ECO:0000256" key="3">
    <source>
        <dbReference type="SAM" id="Coils"/>
    </source>
</evidence>
<dbReference type="PANTHER" id="PTHR32054">
    <property type="entry name" value="HEAVY CHAIN, PUTATIVE, EXPRESSED-RELATED-RELATED"/>
    <property type="match status" value="1"/>
</dbReference>
<comment type="similarity">
    <text evidence="1">Belongs to the WEB family.</text>
</comment>
<feature type="compositionally biased region" description="Basic and acidic residues" evidence="4">
    <location>
        <begin position="717"/>
        <end position="726"/>
    </location>
</feature>
<comment type="caution">
    <text evidence="5">The sequence shown here is derived from an EMBL/GenBank/DDBJ whole genome shotgun (WGS) entry which is preliminary data.</text>
</comment>
<dbReference type="GO" id="GO:0005829">
    <property type="term" value="C:cytosol"/>
    <property type="evidence" value="ECO:0007669"/>
    <property type="project" value="TreeGrafter"/>
</dbReference>
<evidence type="ECO:0000256" key="2">
    <source>
        <dbReference type="ARBA" id="ARBA00023054"/>
    </source>
</evidence>
<evidence type="ECO:0000313" key="6">
    <source>
        <dbReference type="Proteomes" id="UP001237642"/>
    </source>
</evidence>
<reference evidence="5" key="2">
    <citation type="submission" date="2023-05" db="EMBL/GenBank/DDBJ databases">
        <authorList>
            <person name="Schelkunov M.I."/>
        </authorList>
    </citation>
    <scope>NUCLEOTIDE SEQUENCE</scope>
    <source>
        <strain evidence="5">Hsosn_3</strain>
        <tissue evidence="5">Leaf</tissue>
    </source>
</reference>
<feature type="compositionally biased region" description="Basic and acidic residues" evidence="4">
    <location>
        <begin position="102"/>
        <end position="116"/>
    </location>
</feature>
<feature type="coiled-coil region" evidence="3">
    <location>
        <begin position="199"/>
        <end position="233"/>
    </location>
</feature>
<dbReference type="AlphaFoldDB" id="A0AAD8J210"/>
<feature type="coiled-coil region" evidence="3">
    <location>
        <begin position="519"/>
        <end position="560"/>
    </location>
</feature>
<evidence type="ECO:0000256" key="4">
    <source>
        <dbReference type="SAM" id="MobiDB-lite"/>
    </source>
</evidence>
<sequence>MENAKLDQGKSPFSSLSQIKVKKGTSDGPATSNSESKQNRNLTQSPHHGKSSNGGSWTSDTGWPIASVKDAVSMFGSPIPSVKDAASKFGGATNFKTNRVQSMERRKSFEEPEKVQEATPVLKKSSETTEGSKTPKESKGRMFIERLKSLEKAQEEKPVLKRHPETDSKNRLLKEEDLPVLKKQWETAEESKNLILKDLNRITKLIEKHKLNLENAQKEEHQAKQDSQVAKRRVEELEKGIDHEASAAAKAQLEVAKGRTLAAETELLSLKDELNTLRKDHSSMINDRDTAVKKAEKTVSASKEVEKTVENLTIELRTTKTSLESAHAAKAEAEGHRTGEAKAQEQDILNLEKDLKQAEEELQKLNQKFLSTKEYRSRLDTACALLQDLKAELAAYMELKLKSETTENSKENLEGQDKSTDNGILIRLASAKKNLEEMMLDTEKAKNELNLLKEAAMPLKSQLESEKLALEAIRQREEMVSVTVVSTEAELNRTMEDISFVQAKEREVRDEIVELPKKLQKATEEADQAKSLAKVAHEELQKATEEVDQVKSRASASEGRLVAAKKKIEPAKAAENLALGTINALQETETAQTPDNEDSPSVITISSEEYYKLNKQAHEAEVQAHLRVTESLSHAEAAKQSQSRSLIKLEEISSELATKKESLEIARQKAEKANERKVSVEQDLTKWRAKDEEQKSSKSENGNRSPRATFPNIKTAKNIDESHETDAVATNHRPSPKAPESSNTEPDFSSPRTGKKKKKSLFPRLFMFLGKKKASRGK</sequence>
<feature type="compositionally biased region" description="Basic and acidic residues" evidence="4">
    <location>
        <begin position="133"/>
        <end position="171"/>
    </location>
</feature>
<feature type="compositionally biased region" description="Polar residues" evidence="4">
    <location>
        <begin position="740"/>
        <end position="752"/>
    </location>
</feature>
<dbReference type="Proteomes" id="UP001237642">
    <property type="component" value="Unassembled WGS sequence"/>
</dbReference>
<protein>
    <submittedName>
        <fullName evidence="5">Protein WEAK CHLOROPLAST MOVEMENT UNDER BLUE LIGHT 1-like</fullName>
    </submittedName>
</protein>
<feature type="region of interest" description="Disordered" evidence="4">
    <location>
        <begin position="667"/>
        <end position="778"/>
    </location>
</feature>
<dbReference type="GO" id="GO:0009903">
    <property type="term" value="P:chloroplast avoidance movement"/>
    <property type="evidence" value="ECO:0007669"/>
    <property type="project" value="TreeGrafter"/>
</dbReference>
<accession>A0AAD8J210</accession>
<reference evidence="5" key="1">
    <citation type="submission" date="2023-02" db="EMBL/GenBank/DDBJ databases">
        <title>Genome of toxic invasive species Heracleum sosnowskyi carries increased number of genes despite the absence of recent whole-genome duplications.</title>
        <authorList>
            <person name="Schelkunov M."/>
            <person name="Shtratnikova V."/>
            <person name="Makarenko M."/>
            <person name="Klepikova A."/>
            <person name="Omelchenko D."/>
            <person name="Novikova G."/>
            <person name="Obukhova E."/>
            <person name="Bogdanov V."/>
            <person name="Penin A."/>
            <person name="Logacheva M."/>
        </authorList>
    </citation>
    <scope>NUCLEOTIDE SEQUENCE</scope>
    <source>
        <strain evidence="5">Hsosn_3</strain>
        <tissue evidence="5">Leaf</tissue>
    </source>
</reference>
<evidence type="ECO:0000313" key="5">
    <source>
        <dbReference type="EMBL" id="KAK1395603.1"/>
    </source>
</evidence>